<dbReference type="GO" id="GO:0006261">
    <property type="term" value="P:DNA-templated DNA replication"/>
    <property type="evidence" value="ECO:0007669"/>
    <property type="project" value="TreeGrafter"/>
</dbReference>
<dbReference type="GO" id="GO:0005524">
    <property type="term" value="F:ATP binding"/>
    <property type="evidence" value="ECO:0007669"/>
    <property type="project" value="InterPro"/>
</dbReference>
<dbReference type="GO" id="GO:0016887">
    <property type="term" value="F:ATP hydrolysis activity"/>
    <property type="evidence" value="ECO:0007669"/>
    <property type="project" value="InterPro"/>
</dbReference>
<dbReference type="InterPro" id="IPR027417">
    <property type="entry name" value="P-loop_NTPase"/>
</dbReference>
<dbReference type="GO" id="GO:0003689">
    <property type="term" value="F:DNA clamp loader activity"/>
    <property type="evidence" value="ECO:0007669"/>
    <property type="project" value="TreeGrafter"/>
</dbReference>
<dbReference type="InterPro" id="IPR050238">
    <property type="entry name" value="DNA_Rep/Repair_Clamp_Loader"/>
</dbReference>
<dbReference type="PANTHER" id="PTHR11669">
    <property type="entry name" value="REPLICATION FACTOR C / DNA POLYMERASE III GAMMA-TAU SUBUNIT"/>
    <property type="match status" value="1"/>
</dbReference>
<feature type="domain" description="AAA+ ATPase" evidence="1">
    <location>
        <begin position="42"/>
        <end position="166"/>
    </location>
</feature>
<dbReference type="CDD" id="cd00009">
    <property type="entry name" value="AAA"/>
    <property type="match status" value="1"/>
</dbReference>
<dbReference type="Proteomes" id="UP000566711">
    <property type="component" value="Unassembled WGS sequence"/>
</dbReference>
<dbReference type="SMART" id="SM00382">
    <property type="entry name" value="AAA"/>
    <property type="match status" value="1"/>
</dbReference>
<dbReference type="EMBL" id="JACEZS010000028">
    <property type="protein sequence ID" value="MBA5608278.1"/>
    <property type="molecule type" value="Genomic_DNA"/>
</dbReference>
<dbReference type="Gene3D" id="3.40.50.300">
    <property type="entry name" value="P-loop containing nucleotide triphosphate hydrolases"/>
    <property type="match status" value="1"/>
</dbReference>
<dbReference type="Pfam" id="PF07728">
    <property type="entry name" value="AAA_5"/>
    <property type="match status" value="1"/>
</dbReference>
<evidence type="ECO:0000313" key="3">
    <source>
        <dbReference type="Proteomes" id="UP000566711"/>
    </source>
</evidence>
<evidence type="ECO:0000313" key="2">
    <source>
        <dbReference type="EMBL" id="MBA5608278.1"/>
    </source>
</evidence>
<dbReference type="AlphaFoldDB" id="A0A7W2ELU4"/>
<accession>A0A7W2ELU4</accession>
<dbReference type="RefSeq" id="WP_182220452.1">
    <property type="nucleotide sequence ID" value="NZ_JACEZS010000028.1"/>
</dbReference>
<gene>
    <name evidence="2" type="ORF">H3H36_23290</name>
</gene>
<reference evidence="2 3" key="1">
    <citation type="submission" date="2020-07" db="EMBL/GenBank/DDBJ databases">
        <title>Novel species isolated from subtropical streams in China.</title>
        <authorList>
            <person name="Lu H."/>
        </authorList>
    </citation>
    <scope>NUCLEOTIDE SEQUENCE [LARGE SCALE GENOMIC DNA]</scope>
    <source>
        <strain evidence="2 3">FT3S</strain>
    </source>
</reference>
<keyword evidence="3" id="KW-1185">Reference proteome</keyword>
<dbReference type="InterPro" id="IPR003593">
    <property type="entry name" value="AAA+_ATPase"/>
</dbReference>
<organism evidence="2 3">
    <name type="scientific">Rugamonas fusca</name>
    <dbReference type="NCBI Taxonomy" id="2758568"/>
    <lineage>
        <taxon>Bacteria</taxon>
        <taxon>Pseudomonadati</taxon>
        <taxon>Pseudomonadota</taxon>
        <taxon>Betaproteobacteria</taxon>
        <taxon>Burkholderiales</taxon>
        <taxon>Oxalobacteraceae</taxon>
        <taxon>Telluria group</taxon>
        <taxon>Rugamonas</taxon>
    </lineage>
</organism>
<name>A0A7W2ELU4_9BURK</name>
<comment type="caution">
    <text evidence="2">The sequence shown here is derived from an EMBL/GenBank/DDBJ whole genome shotgun (WGS) entry which is preliminary data.</text>
</comment>
<dbReference type="GO" id="GO:0006281">
    <property type="term" value="P:DNA repair"/>
    <property type="evidence" value="ECO:0007669"/>
    <property type="project" value="TreeGrafter"/>
</dbReference>
<dbReference type="PANTHER" id="PTHR11669:SF9">
    <property type="entry name" value="REPLICATION FACTOR C SUBUNIT 5"/>
    <property type="match status" value="1"/>
</dbReference>
<sequence>MKITNPMVFQPTCLNDFVIGDKGTSDTLRLILDGTIPFPNGGKTGILLYGPVGTGKSALLKHLPLFLEHRLNPEAIESYMKIVTCRHATTSQQLRDSMRGAELVPFGVNYHYFVLDELDQLPSAIQADLKVIMEHKQSVFVMATNHIERINAAILSRCHVLAFEPAPAEMWLPMATKFLADNGVSGIPDDALLSVIERCNGDARNITHMLNDTVAKWPATTASQPQSAPPSPVVPVLTQDSLIIG</sequence>
<dbReference type="InterPro" id="IPR011704">
    <property type="entry name" value="ATPase_dyneun-rel_AAA"/>
</dbReference>
<dbReference type="SUPFAM" id="SSF52540">
    <property type="entry name" value="P-loop containing nucleoside triphosphate hydrolases"/>
    <property type="match status" value="1"/>
</dbReference>
<proteinExistence type="predicted"/>
<protein>
    <submittedName>
        <fullName evidence="2">AAA family ATPase</fullName>
    </submittedName>
</protein>
<evidence type="ECO:0000259" key="1">
    <source>
        <dbReference type="SMART" id="SM00382"/>
    </source>
</evidence>